<dbReference type="PANTHER" id="PTHR23511:SF34">
    <property type="entry name" value="SYNAPTIC VESICLE GLYCOPROTEIN 2"/>
    <property type="match status" value="1"/>
</dbReference>
<proteinExistence type="predicted"/>
<feature type="transmembrane region" description="Helical" evidence="7">
    <location>
        <begin position="134"/>
        <end position="155"/>
    </location>
</feature>
<dbReference type="EMBL" id="HBEU01000940">
    <property type="protein sequence ID" value="CAD8574476.1"/>
    <property type="molecule type" value="Transcribed_RNA"/>
</dbReference>
<comment type="subcellular location">
    <subcellularLocation>
        <location evidence="1">Membrane</location>
        <topology evidence="1">Multi-pass membrane protein</topology>
    </subcellularLocation>
</comment>
<dbReference type="PANTHER" id="PTHR23511">
    <property type="entry name" value="SYNAPTIC VESICLE GLYCOPROTEIN 2"/>
    <property type="match status" value="1"/>
</dbReference>
<name>A0A7S0K9W7_9STRA</name>
<dbReference type="InterPro" id="IPR005828">
    <property type="entry name" value="MFS_sugar_transport-like"/>
</dbReference>
<dbReference type="Gene3D" id="1.20.1250.20">
    <property type="entry name" value="MFS general substrate transporter like domains"/>
    <property type="match status" value="1"/>
</dbReference>
<keyword evidence="3 7" id="KW-0812">Transmembrane</keyword>
<feature type="region of interest" description="Disordered" evidence="6">
    <location>
        <begin position="553"/>
        <end position="573"/>
    </location>
</feature>
<reference evidence="9" key="1">
    <citation type="submission" date="2021-01" db="EMBL/GenBank/DDBJ databases">
        <authorList>
            <person name="Corre E."/>
            <person name="Pelletier E."/>
            <person name="Niang G."/>
            <person name="Scheremetjew M."/>
            <person name="Finn R."/>
            <person name="Kale V."/>
            <person name="Holt S."/>
            <person name="Cochrane G."/>
            <person name="Meng A."/>
            <person name="Brown T."/>
            <person name="Cohen L."/>
        </authorList>
    </citation>
    <scope>NUCLEOTIDE SEQUENCE</scope>
    <source>
        <strain evidence="9">B651</strain>
    </source>
</reference>
<organism evidence="9">
    <name type="scientific">Leptocylindrus aporus</name>
    <dbReference type="NCBI Taxonomy" id="1398097"/>
    <lineage>
        <taxon>Eukaryota</taxon>
        <taxon>Sar</taxon>
        <taxon>Stramenopiles</taxon>
        <taxon>Ochrophyta</taxon>
        <taxon>Bacillariophyta</taxon>
        <taxon>Coscinodiscophyceae</taxon>
        <taxon>Chaetocerotophycidae</taxon>
        <taxon>Leptocylindrales</taxon>
        <taxon>Leptocylindraceae</taxon>
        <taxon>Leptocylindrus</taxon>
    </lineage>
</organism>
<evidence type="ECO:0000256" key="5">
    <source>
        <dbReference type="ARBA" id="ARBA00023136"/>
    </source>
</evidence>
<evidence type="ECO:0000259" key="8">
    <source>
        <dbReference type="PROSITE" id="PS50850"/>
    </source>
</evidence>
<dbReference type="Pfam" id="PF00083">
    <property type="entry name" value="Sugar_tr"/>
    <property type="match status" value="1"/>
</dbReference>
<dbReference type="AlphaFoldDB" id="A0A7S0K9W7"/>
<keyword evidence="4 7" id="KW-1133">Transmembrane helix</keyword>
<keyword evidence="2" id="KW-0813">Transport</keyword>
<dbReference type="InterPro" id="IPR020846">
    <property type="entry name" value="MFS_dom"/>
</dbReference>
<feature type="transmembrane region" description="Helical" evidence="7">
    <location>
        <begin position="253"/>
        <end position="275"/>
    </location>
</feature>
<dbReference type="InterPro" id="IPR036259">
    <property type="entry name" value="MFS_trans_sf"/>
</dbReference>
<dbReference type="PROSITE" id="PS50850">
    <property type="entry name" value="MFS"/>
    <property type="match status" value="1"/>
</dbReference>
<dbReference type="SUPFAM" id="SSF103473">
    <property type="entry name" value="MFS general substrate transporter"/>
    <property type="match status" value="1"/>
</dbReference>
<feature type="transmembrane region" description="Helical" evidence="7">
    <location>
        <begin position="164"/>
        <end position="183"/>
    </location>
</feature>
<evidence type="ECO:0000256" key="7">
    <source>
        <dbReference type="SAM" id="Phobius"/>
    </source>
</evidence>
<evidence type="ECO:0000256" key="4">
    <source>
        <dbReference type="ARBA" id="ARBA00022989"/>
    </source>
</evidence>
<feature type="transmembrane region" description="Helical" evidence="7">
    <location>
        <begin position="189"/>
        <end position="209"/>
    </location>
</feature>
<feature type="transmembrane region" description="Helical" evidence="7">
    <location>
        <begin position="516"/>
        <end position="534"/>
    </location>
</feature>
<dbReference type="GO" id="GO:0022857">
    <property type="term" value="F:transmembrane transporter activity"/>
    <property type="evidence" value="ECO:0007669"/>
    <property type="project" value="InterPro"/>
</dbReference>
<dbReference type="GO" id="GO:0016020">
    <property type="term" value="C:membrane"/>
    <property type="evidence" value="ECO:0007669"/>
    <property type="project" value="UniProtKB-SubCell"/>
</dbReference>
<feature type="transmembrane region" description="Helical" evidence="7">
    <location>
        <begin position="421"/>
        <end position="440"/>
    </location>
</feature>
<feature type="transmembrane region" description="Helical" evidence="7">
    <location>
        <begin position="452"/>
        <end position="474"/>
    </location>
</feature>
<protein>
    <recommendedName>
        <fullName evidence="8">Major facilitator superfamily (MFS) profile domain-containing protein</fullName>
    </recommendedName>
</protein>
<evidence type="ECO:0000256" key="6">
    <source>
        <dbReference type="SAM" id="MobiDB-lite"/>
    </source>
</evidence>
<feature type="transmembrane region" description="Helical" evidence="7">
    <location>
        <begin position="221"/>
        <end position="247"/>
    </location>
</feature>
<dbReference type="InterPro" id="IPR005829">
    <property type="entry name" value="Sugar_transporter_CS"/>
</dbReference>
<keyword evidence="5 7" id="KW-0472">Membrane</keyword>
<evidence type="ECO:0000256" key="2">
    <source>
        <dbReference type="ARBA" id="ARBA00022448"/>
    </source>
</evidence>
<feature type="domain" description="Major facilitator superfamily (MFS) profile" evidence="8">
    <location>
        <begin position="73"/>
        <end position="539"/>
    </location>
</feature>
<sequence length="573" mass="61878">MSVNAATDLGLVPEETTTSLSTVADADAELEESSSILYSDSNSDCQETMMPARSIDSFMDDAFDATTIDLGRMTWTSYTKTFVRQWNYWALVLCMGVCNSSDATEILALSYVLGLGEKSDFASEILENDLSRNGGVLAGSIFLGMLIGGGVVGIFGDVYGRKKILLSGLILNGSAGVLSATAVDLITLASARFVAGIGIGGSIPPLFALAAEIAPRKCRGLVISIIASFWMVGSIFTSVLAFCSFGLTRTLSWRIFLTICSFPSIIGAALVYYNVPESPRFLLRTGRSYESAQITNKLAQKIGYHCPFPLTPSELSHNLDELPYTENETSRNFIAVSRDGIIGVLSLYNFDIKVCQTTLVAQSIWFTISFGSYGLITWINAIFRQINLGNIYFDSLLFSFSNLPGNILSASLVDRYGRKNMLITSLACASLSVLLFAFSVNLSDKESIRPYLIVFCACSFQAFSVSGWNIIGVLTSESFPTKVRSTGVGICSSSGRIGSMVAQLVNGALIDQPSRLLLVSATLLLAGAIVTFYLPQDMSMQPLQDSYVTPSISTTHEGSFSKRRKSDGYTSII</sequence>
<evidence type="ECO:0000256" key="1">
    <source>
        <dbReference type="ARBA" id="ARBA00004141"/>
    </source>
</evidence>
<evidence type="ECO:0000313" key="9">
    <source>
        <dbReference type="EMBL" id="CAD8574476.1"/>
    </source>
</evidence>
<evidence type="ECO:0000256" key="3">
    <source>
        <dbReference type="ARBA" id="ARBA00022692"/>
    </source>
</evidence>
<gene>
    <name evidence="9" type="ORF">LDAN0322_LOCUS621</name>
</gene>
<accession>A0A7S0K9W7</accession>
<dbReference type="PROSITE" id="PS00217">
    <property type="entry name" value="SUGAR_TRANSPORT_2"/>
    <property type="match status" value="1"/>
</dbReference>